<gene>
    <name evidence="2" type="ORF">PYTT_0394</name>
</gene>
<protein>
    <recommendedName>
        <fullName evidence="1">Glycosyltransferase 61 catalytic domain-containing protein</fullName>
    </recommendedName>
</protein>
<dbReference type="EMBL" id="LT629973">
    <property type="protein sequence ID" value="SEH74443.1"/>
    <property type="molecule type" value="Genomic_DNA"/>
</dbReference>
<sequence length="379" mass="43162">MPFNHRQYIKQTLIPRLFKCCGGKDLWVEDDLQKYGIEVFSIHAKETVSIPSTQDLNTPDKQILEGFEANFDPAFVLKLDYATHKDCVRKFGTIVLPRGKALHTGINNHVARLGALIPKKPWNIRREDLIVAPWPHTFMSYGDWCMCVMPRVCRALSILTPQEKSMTCVALPYSCGNWSREYMELLGISRDRQIDTLTENFGLSKNGTAVTVNAHSAFWLGPSDINRMRHALIGKRPGPAMGKRALFISRKGSRRLNDEHKLYERIRPYGIEFIDDIPRSVQEQLQLFREASLIIGPHGAGLANALWSTMSPHILEIQSSAWFFPSFRIMSAANQSHYNVLIDRSYGEKLRVEENNNTGNLTVNPERFENAVLQVLGQH</sequence>
<proteinExistence type="predicted"/>
<evidence type="ECO:0000313" key="3">
    <source>
        <dbReference type="Proteomes" id="UP000176204"/>
    </source>
</evidence>
<feature type="domain" description="Glycosyltransferase 61 catalytic" evidence="1">
    <location>
        <begin position="209"/>
        <end position="311"/>
    </location>
</feature>
<dbReference type="KEGG" id="agl:PYTT_0394"/>
<keyword evidence="3" id="KW-1185">Reference proteome</keyword>
<evidence type="ECO:0000259" key="1">
    <source>
        <dbReference type="Pfam" id="PF04577"/>
    </source>
</evidence>
<dbReference type="InterPro" id="IPR049625">
    <property type="entry name" value="Glyco_transf_61_cat"/>
</dbReference>
<dbReference type="Pfam" id="PF04577">
    <property type="entry name" value="Glyco_transf_61"/>
    <property type="match status" value="1"/>
</dbReference>
<accession>A0A1H6KRD2</accession>
<dbReference type="GO" id="GO:0016757">
    <property type="term" value="F:glycosyltransferase activity"/>
    <property type="evidence" value="ECO:0007669"/>
    <property type="project" value="InterPro"/>
</dbReference>
<reference evidence="3" key="1">
    <citation type="submission" date="2016-09" db="EMBL/GenBank/DDBJ databases">
        <authorList>
            <person name="Koehorst J."/>
        </authorList>
    </citation>
    <scope>NUCLEOTIDE SEQUENCE [LARGE SCALE GENOMIC DNA]</scope>
</reference>
<dbReference type="AlphaFoldDB" id="A0A1H6KRD2"/>
<name>A0A1H6KRD2_9BACT</name>
<dbReference type="Proteomes" id="UP000176204">
    <property type="component" value="Chromosome I"/>
</dbReference>
<organism evidence="2 3">
    <name type="scientific">Akkermansia glycaniphila</name>
    <dbReference type="NCBI Taxonomy" id="1679444"/>
    <lineage>
        <taxon>Bacteria</taxon>
        <taxon>Pseudomonadati</taxon>
        <taxon>Verrucomicrobiota</taxon>
        <taxon>Verrucomicrobiia</taxon>
        <taxon>Verrucomicrobiales</taxon>
        <taxon>Akkermansiaceae</taxon>
        <taxon>Akkermansia</taxon>
    </lineage>
</organism>
<evidence type="ECO:0000313" key="2">
    <source>
        <dbReference type="EMBL" id="SEH74443.1"/>
    </source>
</evidence>